<dbReference type="EMBL" id="JAPDRK010000001">
    <property type="protein sequence ID" value="KAJ9616778.1"/>
    <property type="molecule type" value="Genomic_DNA"/>
</dbReference>
<accession>A0AA39CR02</accession>
<dbReference type="Proteomes" id="UP001172673">
    <property type="component" value="Unassembled WGS sequence"/>
</dbReference>
<name>A0AA39CR02_9EURO</name>
<proteinExistence type="predicted"/>
<evidence type="ECO:0000313" key="1">
    <source>
        <dbReference type="EMBL" id="KAJ9616778.1"/>
    </source>
</evidence>
<keyword evidence="2" id="KW-1185">Reference proteome</keyword>
<evidence type="ECO:0000313" key="2">
    <source>
        <dbReference type="Proteomes" id="UP001172673"/>
    </source>
</evidence>
<dbReference type="AlphaFoldDB" id="A0AA39CR02"/>
<comment type="caution">
    <text evidence="1">The sequence shown here is derived from an EMBL/GenBank/DDBJ whole genome shotgun (WGS) entry which is preliminary data.</text>
</comment>
<sequence length="279" mass="32177">MANQGHIEVPDDIQVKGSSQEEIAEAMSRLYRLFIKIGYVTEEEMKWPPHSTSDLDIEFCRSQGLDENAINLLQKIPWPTSNVNLELESNLVNFSDNDDLESSRHPDFPYNDPDEYNPVVDGWLVPIAYHFSGEAVVVSIDTRTGILLRDCAYGLKETNGEPGDAYNTVEYLDDLHQEILSLERIPANGLVINAVTYASTLGYDNDACYDKTKEALFKYGWPNEFRTEDWRVYMSWDLWDKWSREAQQQRRTERLRRQTEEGLAQMDLYNSSGASEREL</sequence>
<organism evidence="1 2">
    <name type="scientific">Cladophialophora chaetospira</name>
    <dbReference type="NCBI Taxonomy" id="386627"/>
    <lineage>
        <taxon>Eukaryota</taxon>
        <taxon>Fungi</taxon>
        <taxon>Dikarya</taxon>
        <taxon>Ascomycota</taxon>
        <taxon>Pezizomycotina</taxon>
        <taxon>Eurotiomycetes</taxon>
        <taxon>Chaetothyriomycetidae</taxon>
        <taxon>Chaetothyriales</taxon>
        <taxon>Herpotrichiellaceae</taxon>
        <taxon>Cladophialophora</taxon>
    </lineage>
</organism>
<gene>
    <name evidence="1" type="ORF">H2200_000497</name>
</gene>
<protein>
    <submittedName>
        <fullName evidence="1">Uncharacterized protein</fullName>
    </submittedName>
</protein>
<reference evidence="1" key="1">
    <citation type="submission" date="2022-10" db="EMBL/GenBank/DDBJ databases">
        <title>Culturing micro-colonial fungi from biological soil crusts in the Mojave desert and describing Neophaeococcomyces mojavensis, and introducing the new genera and species Taxawa tesnikishii.</title>
        <authorList>
            <person name="Kurbessoian T."/>
            <person name="Stajich J.E."/>
        </authorList>
    </citation>
    <scope>NUCLEOTIDE SEQUENCE</scope>
    <source>
        <strain evidence="1">TK_41</strain>
    </source>
</reference>